<proteinExistence type="predicted"/>
<accession>A0A7W6JT86</accession>
<evidence type="ECO:0000256" key="1">
    <source>
        <dbReference type="ARBA" id="ARBA00022553"/>
    </source>
</evidence>
<organism evidence="4 5">
    <name type="scientific">Sphingomonas kyeonggiensis</name>
    <dbReference type="NCBI Taxonomy" id="1268553"/>
    <lineage>
        <taxon>Bacteria</taxon>
        <taxon>Pseudomonadati</taxon>
        <taxon>Pseudomonadota</taxon>
        <taxon>Alphaproteobacteria</taxon>
        <taxon>Sphingomonadales</taxon>
        <taxon>Sphingomonadaceae</taxon>
        <taxon>Sphingomonas</taxon>
    </lineage>
</organism>
<keyword evidence="1 2" id="KW-0597">Phosphoprotein</keyword>
<feature type="modified residue" description="4-aspartylphosphate" evidence="2">
    <location>
        <position position="56"/>
    </location>
</feature>
<dbReference type="AlphaFoldDB" id="A0A7W6JT86"/>
<dbReference type="PANTHER" id="PTHR44591">
    <property type="entry name" value="STRESS RESPONSE REGULATOR PROTEIN 1"/>
    <property type="match status" value="1"/>
</dbReference>
<reference evidence="4 5" key="1">
    <citation type="submission" date="2020-08" db="EMBL/GenBank/DDBJ databases">
        <title>Genomic Encyclopedia of Type Strains, Phase IV (KMG-IV): sequencing the most valuable type-strain genomes for metagenomic binning, comparative biology and taxonomic classification.</title>
        <authorList>
            <person name="Goeker M."/>
        </authorList>
    </citation>
    <scope>NUCLEOTIDE SEQUENCE [LARGE SCALE GENOMIC DNA]</scope>
    <source>
        <strain evidence="4 5">DSM 101806</strain>
    </source>
</reference>
<dbReference type="InterPro" id="IPR001789">
    <property type="entry name" value="Sig_transdc_resp-reg_receiver"/>
</dbReference>
<feature type="domain" description="Response regulatory" evidence="3">
    <location>
        <begin position="6"/>
        <end position="117"/>
    </location>
</feature>
<evidence type="ECO:0000259" key="3">
    <source>
        <dbReference type="PROSITE" id="PS50110"/>
    </source>
</evidence>
<dbReference type="SUPFAM" id="SSF52172">
    <property type="entry name" value="CheY-like"/>
    <property type="match status" value="1"/>
</dbReference>
<dbReference type="Gene3D" id="3.40.50.2300">
    <property type="match status" value="1"/>
</dbReference>
<protein>
    <submittedName>
        <fullName evidence="4">CheY-like chemotaxis protein</fullName>
    </submittedName>
</protein>
<dbReference type="RefSeq" id="WP_183996224.1">
    <property type="nucleotide sequence ID" value="NZ_JACIEH010000001.1"/>
</dbReference>
<dbReference type="InterPro" id="IPR050595">
    <property type="entry name" value="Bact_response_regulator"/>
</dbReference>
<dbReference type="Pfam" id="PF00072">
    <property type="entry name" value="Response_reg"/>
    <property type="match status" value="1"/>
</dbReference>
<dbReference type="PANTHER" id="PTHR44591:SF3">
    <property type="entry name" value="RESPONSE REGULATORY DOMAIN-CONTAINING PROTEIN"/>
    <property type="match status" value="1"/>
</dbReference>
<name>A0A7W6JT86_9SPHN</name>
<evidence type="ECO:0000313" key="4">
    <source>
        <dbReference type="EMBL" id="MBB4098071.1"/>
    </source>
</evidence>
<gene>
    <name evidence="4" type="ORF">GGR46_001604</name>
</gene>
<dbReference type="SMART" id="SM00448">
    <property type="entry name" value="REC"/>
    <property type="match status" value="1"/>
</dbReference>
<evidence type="ECO:0000313" key="5">
    <source>
        <dbReference type="Proteomes" id="UP000557392"/>
    </source>
</evidence>
<dbReference type="EMBL" id="JACIEH010000001">
    <property type="protein sequence ID" value="MBB4098071.1"/>
    <property type="molecule type" value="Genomic_DNA"/>
</dbReference>
<dbReference type="PROSITE" id="PS50110">
    <property type="entry name" value="RESPONSE_REGULATORY"/>
    <property type="match status" value="1"/>
</dbReference>
<comment type="caution">
    <text evidence="4">The sequence shown here is derived from an EMBL/GenBank/DDBJ whole genome shotgun (WGS) entry which is preliminary data.</text>
</comment>
<keyword evidence="5" id="KW-1185">Reference proteome</keyword>
<evidence type="ECO:0000256" key="2">
    <source>
        <dbReference type="PROSITE-ProRule" id="PRU00169"/>
    </source>
</evidence>
<sequence length="120" mass="12537">MPGPQKILIVEDEPLIAMMLEDFLDALDRLVAGTADSVASALELVEAGGIDAAIMDVNLRGGETSWPIADALAARGIPFVLATGGAGDSIPEAYRDRPVLSKPFTMDSVEKVLDSLVGVD</sequence>
<dbReference type="GO" id="GO:0000160">
    <property type="term" value="P:phosphorelay signal transduction system"/>
    <property type="evidence" value="ECO:0007669"/>
    <property type="project" value="InterPro"/>
</dbReference>
<dbReference type="Proteomes" id="UP000557392">
    <property type="component" value="Unassembled WGS sequence"/>
</dbReference>
<dbReference type="InterPro" id="IPR011006">
    <property type="entry name" value="CheY-like_superfamily"/>
</dbReference>